<dbReference type="CDD" id="cd11527">
    <property type="entry name" value="NTP-PPase_dUTPase"/>
    <property type="match status" value="1"/>
</dbReference>
<dbReference type="EMBL" id="KF900311">
    <property type="protein sequence ID" value="AIE90482.1"/>
    <property type="molecule type" value="Genomic_DNA"/>
</dbReference>
<evidence type="ECO:0000313" key="1">
    <source>
        <dbReference type="EMBL" id="AIE90482.1"/>
    </source>
</evidence>
<dbReference type="SUPFAM" id="SSF101386">
    <property type="entry name" value="all-alpha NTP pyrophosphatases"/>
    <property type="match status" value="1"/>
</dbReference>
<dbReference type="AlphaFoldDB" id="A0A075FLB1"/>
<reference evidence="1" key="1">
    <citation type="journal article" date="2014" name="Genome Biol. Evol.">
        <title>Pangenome evidence for extensive interdomain horizontal transfer affecting lineage core and shell genes in uncultured planktonic thaumarchaeota and euryarchaeota.</title>
        <authorList>
            <person name="Deschamps P."/>
            <person name="Zivanovic Y."/>
            <person name="Moreira D."/>
            <person name="Rodriguez-Valera F."/>
            <person name="Lopez-Garcia P."/>
        </authorList>
    </citation>
    <scope>NUCLEOTIDE SEQUENCE</scope>
</reference>
<dbReference type="Gene3D" id="1.10.4010.10">
    <property type="entry name" value="Type II deoxyuridine triphosphatase"/>
    <property type="match status" value="2"/>
</dbReference>
<dbReference type="Pfam" id="PF08761">
    <property type="entry name" value="dUTPase_2"/>
    <property type="match status" value="1"/>
</dbReference>
<organism evidence="1">
    <name type="scientific">uncultured marine thaumarchaeote AD1000_04_C02</name>
    <dbReference type="NCBI Taxonomy" id="1455881"/>
    <lineage>
        <taxon>Archaea</taxon>
        <taxon>Nitrososphaerota</taxon>
        <taxon>environmental samples</taxon>
    </lineage>
</organism>
<protein>
    <submittedName>
        <fullName evidence="1">dUTP pyrophosphatase</fullName>
    </submittedName>
</protein>
<proteinExistence type="predicted"/>
<sequence>MEDKLEEIFSLQKGLTEMMNLDRYPDDIEGRISALCTAMIHEAIELQRTTNWKWWKKPMEFNQAEAREELADIWHFLIQASLELGLTPDDILKEYQKKNEINRQRQKDGY</sequence>
<dbReference type="InterPro" id="IPR014871">
    <property type="entry name" value="dUTPase/dCTP_pyrophosphatase"/>
</dbReference>
<accession>A0A075FLB1</accession>
<name>A0A075FLB1_9ARCH</name>